<comment type="caution">
    <text evidence="4">The sequence shown here is derived from an EMBL/GenBank/DDBJ whole genome shotgun (WGS) entry which is preliminary data.</text>
</comment>
<dbReference type="FunFam" id="1.10.8.270:FF:000026">
    <property type="entry name" value="TBC (Tre-2/Bub2/Cdc16) domain family"/>
    <property type="match status" value="1"/>
</dbReference>
<dbReference type="EMBL" id="JACVVK020000167">
    <property type="protein sequence ID" value="KAK7487240.1"/>
    <property type="molecule type" value="Genomic_DNA"/>
</dbReference>
<dbReference type="Gene3D" id="1.10.472.80">
    <property type="entry name" value="Ypt/Rab-GAP domain of gyp1p, domain 3"/>
    <property type="match status" value="1"/>
</dbReference>
<dbReference type="InterPro" id="IPR035969">
    <property type="entry name" value="Rab-GAP_TBC_sf"/>
</dbReference>
<dbReference type="InterPro" id="IPR050302">
    <property type="entry name" value="Rab_GAP_TBC_domain"/>
</dbReference>
<dbReference type="PANTHER" id="PTHR47219:SF20">
    <property type="entry name" value="TBC1 DOMAIN FAMILY MEMBER 2B"/>
    <property type="match status" value="1"/>
</dbReference>
<dbReference type="SUPFAM" id="SSF47923">
    <property type="entry name" value="Ypt/Rab-GAP domain of gyp1p"/>
    <property type="match status" value="1"/>
</dbReference>
<feature type="compositionally biased region" description="Low complexity" evidence="2">
    <location>
        <begin position="168"/>
        <end position="179"/>
    </location>
</feature>
<dbReference type="InterPro" id="IPR000195">
    <property type="entry name" value="Rab-GAP-TBC_dom"/>
</dbReference>
<dbReference type="SMART" id="SM00164">
    <property type="entry name" value="TBC"/>
    <property type="match status" value="1"/>
</dbReference>
<dbReference type="Pfam" id="PF00566">
    <property type="entry name" value="RabGAP-TBC"/>
    <property type="match status" value="1"/>
</dbReference>
<keyword evidence="5" id="KW-1185">Reference proteome</keyword>
<dbReference type="PROSITE" id="PS50086">
    <property type="entry name" value="TBC_RABGAP"/>
    <property type="match status" value="1"/>
</dbReference>
<feature type="non-terminal residue" evidence="4">
    <location>
        <position position="1"/>
    </location>
</feature>
<evidence type="ECO:0000259" key="3">
    <source>
        <dbReference type="PROSITE" id="PS50086"/>
    </source>
</evidence>
<dbReference type="AlphaFoldDB" id="A0ABD0KKD1"/>
<reference evidence="4 5" key="1">
    <citation type="journal article" date="2023" name="Sci. Data">
        <title>Genome assembly of the Korean intertidal mud-creeper Batillaria attramentaria.</title>
        <authorList>
            <person name="Patra A.K."/>
            <person name="Ho P.T."/>
            <person name="Jun S."/>
            <person name="Lee S.J."/>
            <person name="Kim Y."/>
            <person name="Won Y.J."/>
        </authorList>
    </citation>
    <scope>NUCLEOTIDE SEQUENCE [LARGE SCALE GENOMIC DNA]</scope>
    <source>
        <strain evidence="4">Wonlab-2016</strain>
    </source>
</reference>
<protein>
    <recommendedName>
        <fullName evidence="3">Rab-GAP TBC domain-containing protein</fullName>
    </recommendedName>
</protein>
<gene>
    <name evidence="4" type="ORF">BaRGS_00021468</name>
</gene>
<name>A0ABD0KKD1_9CAEN</name>
<dbReference type="Gene3D" id="1.10.8.270">
    <property type="entry name" value="putative rabgap domain of human tbc1 domain family member 14 like domains"/>
    <property type="match status" value="1"/>
</dbReference>
<dbReference type="Gene3D" id="1.10.10.750">
    <property type="entry name" value="Ypt/Rab-GAP domain of gyp1p, domain 1"/>
    <property type="match status" value="1"/>
</dbReference>
<dbReference type="Proteomes" id="UP001519460">
    <property type="component" value="Unassembled WGS sequence"/>
</dbReference>
<accession>A0ABD0KKD1</accession>
<organism evidence="4 5">
    <name type="scientific">Batillaria attramentaria</name>
    <dbReference type="NCBI Taxonomy" id="370345"/>
    <lineage>
        <taxon>Eukaryota</taxon>
        <taxon>Metazoa</taxon>
        <taxon>Spiralia</taxon>
        <taxon>Lophotrochozoa</taxon>
        <taxon>Mollusca</taxon>
        <taxon>Gastropoda</taxon>
        <taxon>Caenogastropoda</taxon>
        <taxon>Sorbeoconcha</taxon>
        <taxon>Cerithioidea</taxon>
        <taxon>Batillariidae</taxon>
        <taxon>Batillaria</taxon>
    </lineage>
</organism>
<evidence type="ECO:0000313" key="5">
    <source>
        <dbReference type="Proteomes" id="UP001519460"/>
    </source>
</evidence>
<feature type="domain" description="Rab-GAP TBC" evidence="3">
    <location>
        <begin position="437"/>
        <end position="633"/>
    </location>
</feature>
<feature type="region of interest" description="Disordered" evidence="2">
    <location>
        <begin position="79"/>
        <end position="182"/>
    </location>
</feature>
<sequence>SSSDVSVVREGGGHRSLCATKSLHSSPLPHPDLNNAAAQLRRQQLMRLGESFDGGQSTKEVTGNRAPFFPFNRQLSVSMESSELLRQQHRQPPTSMRSNINGSLPASSHGTNINFSLPVTSQARVPESSSSGSTVESDDISGEEHGQRGGRHQGGGPANHDADLAPNSRGSSLSASSDSAIDKGENCDLTARVHELEKELISSKCELAKVMNRQACYTEILKQKDEIILDLDEKLSKLGGADMGYDSKKRSVQASKEHLERIRILQNQNRFLNEEVRRLARLRSQEQTKIRDQDSRVHVLEGDIELWKLQYVSLIQSSIRFTGTDTMDDAELSLYGGDRHKNKVKSLLDEARKINPSLPTYENLAAGEVHVDYHGFKHQFHDTGLLLHYLCQELTQHYLSQAASQEQHQQSWNQYMRNNPKNLMKNRKELKWLCRGGVPDVFRRTVWRGFVHDQVSDLMVEKGPHYYRSLCSMLPDSPLAARYRKQISLDLMRTMPSNIKFSTAGSKGIMDLQDVLLAFCVHNPNIGYCQGMNFLVAMALLFMDAQDAFWTLVAVTERYHSVSYFDQNLLGAQADQSVLRDLLGDLLPNLARHLEAIDIEISTVTLNWFLAIFFDAVPFPHTSRPLSSFKRAVRNRS</sequence>
<proteinExistence type="predicted"/>
<keyword evidence="1" id="KW-0175">Coiled coil</keyword>
<evidence type="ECO:0000256" key="1">
    <source>
        <dbReference type="SAM" id="Coils"/>
    </source>
</evidence>
<feature type="region of interest" description="Disordered" evidence="2">
    <location>
        <begin position="1"/>
        <end position="33"/>
    </location>
</feature>
<evidence type="ECO:0000313" key="4">
    <source>
        <dbReference type="EMBL" id="KAK7487240.1"/>
    </source>
</evidence>
<dbReference type="PANTHER" id="PTHR47219">
    <property type="entry name" value="RAB GTPASE-ACTIVATING PROTEIN 1-LIKE"/>
    <property type="match status" value="1"/>
</dbReference>
<feature type="coiled-coil region" evidence="1">
    <location>
        <begin position="255"/>
        <end position="282"/>
    </location>
</feature>
<feature type="compositionally biased region" description="Polar residues" evidence="2">
    <location>
        <begin position="79"/>
        <end position="123"/>
    </location>
</feature>
<evidence type="ECO:0000256" key="2">
    <source>
        <dbReference type="SAM" id="MobiDB-lite"/>
    </source>
</evidence>